<evidence type="ECO:0000313" key="1">
    <source>
        <dbReference type="EMBL" id="SDH71747.1"/>
    </source>
</evidence>
<proteinExistence type="predicted"/>
<accession>A0A1G8EPI5</accession>
<gene>
    <name evidence="1" type="ORF">SAMN05216352_102322</name>
</gene>
<dbReference type="AlphaFoldDB" id="A0A1G8EPI5"/>
<sequence length="359" mass="41813">MNVPTKTWTLMYRIFKEVIPEVHQILGEWKKRAEEIPNKELREHALGSINKKAFHCEGAGVYVLLTRAEVRTELLRFIIAYQTISDYLDSLCDWSESQDPENFRMLHIAMKHALDPAANKDDYYKFHQAKEDGGYLQSLVETCQETLNTFPGFENAQAEMEELSGYYRDLQVYKHVVKEDREPLLKDWFEKYKDNLPDMTWYEFSACAGSTLGIFTLGAYASRSHIAKVQAQSIKSAYFPYAQGLHILMDYFIDQEEDLRDDELNFCAYYPNEEKLVERVRHFKQHAVKSVSTLPDSKFHYMISKGVVAIYLADDKVQTNAAMKSTANRFIRFSGLPTAFFYINSWVYRRKTKALHGES</sequence>
<dbReference type="Pfam" id="PF10776">
    <property type="entry name" value="DUF2600"/>
    <property type="match status" value="1"/>
</dbReference>
<keyword evidence="2" id="KW-1185">Reference proteome</keyword>
<dbReference type="EMBL" id="FNDU01000002">
    <property type="protein sequence ID" value="SDH71747.1"/>
    <property type="molecule type" value="Genomic_DNA"/>
</dbReference>
<dbReference type="Proteomes" id="UP000199017">
    <property type="component" value="Unassembled WGS sequence"/>
</dbReference>
<dbReference type="RefSeq" id="WP_091581562.1">
    <property type="nucleotide sequence ID" value="NZ_FNDU01000002.1"/>
</dbReference>
<dbReference type="STRING" id="930129.SAMN05216352_102322"/>
<dbReference type="OrthoDB" id="2371262at2"/>
<dbReference type="InterPro" id="IPR019712">
    <property type="entry name" value="YtpB-like"/>
</dbReference>
<name>A0A1G8EPI5_9BACI</name>
<organism evidence="1 2">
    <name type="scientific">Alteribacillus bidgolensis</name>
    <dbReference type="NCBI Taxonomy" id="930129"/>
    <lineage>
        <taxon>Bacteria</taxon>
        <taxon>Bacillati</taxon>
        <taxon>Bacillota</taxon>
        <taxon>Bacilli</taxon>
        <taxon>Bacillales</taxon>
        <taxon>Bacillaceae</taxon>
        <taxon>Alteribacillus</taxon>
    </lineage>
</organism>
<evidence type="ECO:0000313" key="2">
    <source>
        <dbReference type="Proteomes" id="UP000199017"/>
    </source>
</evidence>
<reference evidence="1 2" key="1">
    <citation type="submission" date="2016-10" db="EMBL/GenBank/DDBJ databases">
        <authorList>
            <person name="de Groot N.N."/>
        </authorList>
    </citation>
    <scope>NUCLEOTIDE SEQUENCE [LARGE SCALE GENOMIC DNA]</scope>
    <source>
        <strain evidence="2">P4B,CCM 7963,CECT 7998,DSM 25260,IBRC-M 10614,KCTC 13821</strain>
    </source>
</reference>
<protein>
    <submittedName>
        <fullName evidence="1">Tetraprenyl-beta-curcumene synthase</fullName>
    </submittedName>
</protein>